<evidence type="ECO:0000256" key="1">
    <source>
        <dbReference type="SAM" id="MobiDB-lite"/>
    </source>
</evidence>
<keyword evidence="2" id="KW-1133">Transmembrane helix</keyword>
<dbReference type="InterPro" id="IPR037185">
    <property type="entry name" value="EmrE-like"/>
</dbReference>
<keyword evidence="2" id="KW-0812">Transmembrane</keyword>
<accession>A0A7M7J418</accession>
<dbReference type="InParanoid" id="A0A7M7J418"/>
<organism evidence="3 4">
    <name type="scientific">Varroa destructor</name>
    <name type="common">Honeybee mite</name>
    <dbReference type="NCBI Taxonomy" id="109461"/>
    <lineage>
        <taxon>Eukaryota</taxon>
        <taxon>Metazoa</taxon>
        <taxon>Ecdysozoa</taxon>
        <taxon>Arthropoda</taxon>
        <taxon>Chelicerata</taxon>
        <taxon>Arachnida</taxon>
        <taxon>Acari</taxon>
        <taxon>Parasitiformes</taxon>
        <taxon>Mesostigmata</taxon>
        <taxon>Gamasina</taxon>
        <taxon>Dermanyssoidea</taxon>
        <taxon>Varroidae</taxon>
        <taxon>Varroa</taxon>
    </lineage>
</organism>
<dbReference type="RefSeq" id="XP_022646052.1">
    <property type="nucleotide sequence ID" value="XM_022790317.1"/>
</dbReference>
<sequence length="563" mass="61482">MGNENDNRTNLRAMAKTKTPPPPAVVITLDTDPFQVDVTTSNSHHPHVNQNHSQSNHHIHQNTQKSLSTHRDSLRVDSADSAVVKTNGGVGSSTATTGVRETGGSLCNARSRENSIGFEASAAGSSIDLNAFVGEQLAQEIAVSRKCCTENSRKVAAGVLMTVLIALSWVGAAHCLKGTYNRPRNRTRLLDDTGLVSGQTTLELGSSSNQSDEITQGNDVADGLPFDAPFFTTWLCTAFNVFFLPVFLIGRQCWSRGTTCRVIIDTLQRFQEKQLSFSQFFARCGLFTVMWIVTNFLLVFALRLLDTTDVLALYSAHVAFVYLLSWVILHEQFVGVRIVAIILVNTGVALLAYMDGVTGTTTLVGVVLSATAAGLSGVYKVTFKKLIGDVTFGQLAMFFSLIGFLNIVLLWPLVLCSYLLNLENLVWEHMPWGLLFGAGALSLTANLLGNLGIACTFEMFLTLGLAFAVPISAIVDIYRHEVVFQGMKLAGILLILLGFMLVQLPDDWPDYLTMLLRYSISLCIRRQQTRRLEAPVESGEQGVVDTRHGNGSSVGPANRKRTR</sequence>
<feature type="transmembrane region" description="Helical" evidence="2">
    <location>
        <begin position="460"/>
        <end position="478"/>
    </location>
</feature>
<dbReference type="RefSeq" id="XP_022646050.1">
    <property type="nucleotide sequence ID" value="XM_022790315.1"/>
</dbReference>
<dbReference type="Gene3D" id="1.10.3730.20">
    <property type="match status" value="1"/>
</dbReference>
<feature type="transmembrane region" description="Helical" evidence="2">
    <location>
        <begin position="311"/>
        <end position="329"/>
    </location>
</feature>
<keyword evidence="2" id="KW-0472">Membrane</keyword>
<feature type="transmembrane region" description="Helical" evidence="2">
    <location>
        <begin position="484"/>
        <end position="504"/>
    </location>
</feature>
<feature type="region of interest" description="Disordered" evidence="1">
    <location>
        <begin position="41"/>
        <end position="74"/>
    </location>
</feature>
<dbReference type="PANTHER" id="PTHR19346">
    <property type="entry name" value="SUGAR PHOSPHATE TRANSPORTER DOMAIN-CONTAINING PROTEIN"/>
    <property type="match status" value="1"/>
</dbReference>
<dbReference type="EnsemblMetazoa" id="XM_022790319">
    <property type="protein sequence ID" value="XP_022646054"/>
    <property type="gene ID" value="LOC111243944"/>
</dbReference>
<evidence type="ECO:0000313" key="3">
    <source>
        <dbReference type="EnsemblMetazoa" id="XP_022646054"/>
    </source>
</evidence>
<feature type="region of interest" description="Disordered" evidence="1">
    <location>
        <begin position="1"/>
        <end position="24"/>
    </location>
</feature>
<feature type="transmembrane region" description="Helical" evidence="2">
    <location>
        <begin position="432"/>
        <end position="453"/>
    </location>
</feature>
<dbReference type="FunCoup" id="A0A7M7J418">
    <property type="interactions" value="39"/>
</dbReference>
<dbReference type="InterPro" id="IPR026505">
    <property type="entry name" value="Solute_c_fam_35_mem_F3/F4"/>
</dbReference>
<dbReference type="GeneID" id="111243944"/>
<name>A0A7M7J418_VARDE</name>
<reference evidence="3" key="1">
    <citation type="submission" date="2021-01" db="UniProtKB">
        <authorList>
            <consortium name="EnsemblMetazoa"/>
        </authorList>
    </citation>
    <scope>IDENTIFICATION</scope>
</reference>
<feature type="transmembrane region" description="Helical" evidence="2">
    <location>
        <begin position="395"/>
        <end position="420"/>
    </location>
</feature>
<feature type="transmembrane region" description="Helical" evidence="2">
    <location>
        <begin position="336"/>
        <end position="354"/>
    </location>
</feature>
<dbReference type="EnsemblMetazoa" id="XM_022790315">
    <property type="protein sequence ID" value="XP_022646050"/>
    <property type="gene ID" value="LOC111243944"/>
</dbReference>
<dbReference type="AlphaFoldDB" id="A0A7M7J418"/>
<dbReference type="KEGG" id="vde:111243944"/>
<dbReference type="EnsemblMetazoa" id="XM_022790317">
    <property type="protein sequence ID" value="XP_022646052"/>
    <property type="gene ID" value="LOC111243944"/>
</dbReference>
<feature type="region of interest" description="Disordered" evidence="1">
    <location>
        <begin position="535"/>
        <end position="563"/>
    </location>
</feature>
<dbReference type="Proteomes" id="UP000594260">
    <property type="component" value="Unplaced"/>
</dbReference>
<dbReference type="RefSeq" id="XP_022646053.1">
    <property type="nucleotide sequence ID" value="XM_022790318.1"/>
</dbReference>
<dbReference type="RefSeq" id="XP_022646054.1">
    <property type="nucleotide sequence ID" value="XM_022790319.1"/>
</dbReference>
<protein>
    <recommendedName>
        <fullName evidence="5">Thiamine transporter SLC35F3</fullName>
    </recommendedName>
</protein>
<dbReference type="PANTHER" id="PTHR19346:SF4">
    <property type="entry name" value="SUGAR PHOSPHATE TRANSPORTER DOMAIN-CONTAINING PROTEIN"/>
    <property type="match status" value="1"/>
</dbReference>
<feature type="transmembrane region" description="Helical" evidence="2">
    <location>
        <begin position="280"/>
        <end position="305"/>
    </location>
</feature>
<keyword evidence="4" id="KW-1185">Reference proteome</keyword>
<feature type="transmembrane region" description="Helical" evidence="2">
    <location>
        <begin position="360"/>
        <end position="383"/>
    </location>
</feature>
<dbReference type="OrthoDB" id="10062838at2759"/>
<dbReference type="EnsemblMetazoa" id="XM_022790318">
    <property type="protein sequence ID" value="XP_022646053"/>
    <property type="gene ID" value="LOC111243944"/>
</dbReference>
<dbReference type="EnsemblMetazoa" id="XM_022790316">
    <property type="protein sequence ID" value="XP_022646051"/>
    <property type="gene ID" value="LOC111243944"/>
</dbReference>
<evidence type="ECO:0000313" key="4">
    <source>
        <dbReference type="Proteomes" id="UP000594260"/>
    </source>
</evidence>
<proteinExistence type="predicted"/>
<dbReference type="RefSeq" id="XP_022646051.1">
    <property type="nucleotide sequence ID" value="XM_022790316.1"/>
</dbReference>
<evidence type="ECO:0000256" key="2">
    <source>
        <dbReference type="SAM" id="Phobius"/>
    </source>
</evidence>
<dbReference type="SUPFAM" id="SSF103481">
    <property type="entry name" value="Multidrug resistance efflux transporter EmrE"/>
    <property type="match status" value="1"/>
</dbReference>
<evidence type="ECO:0008006" key="5">
    <source>
        <dbReference type="Google" id="ProtNLM"/>
    </source>
</evidence>
<feature type="transmembrane region" description="Helical" evidence="2">
    <location>
        <begin position="155"/>
        <end position="176"/>
    </location>
</feature>